<accession>A0A0M7AQX6</accession>
<proteinExistence type="predicted"/>
<evidence type="ECO:0000313" key="2">
    <source>
        <dbReference type="Proteomes" id="UP000053235"/>
    </source>
</evidence>
<evidence type="ECO:0000313" key="1">
    <source>
        <dbReference type="EMBL" id="CTQ75984.1"/>
    </source>
</evidence>
<dbReference type="STRING" id="388408.LAX5112_04425"/>
<protein>
    <submittedName>
        <fullName evidence="1">Uncharacterized protein</fullName>
    </submittedName>
</protein>
<sequence>MTPDEREDRLVVDLHGDLAGILAISADHPSQLKFDETEIFKHKKLLEPVRASRADDFDDKQVKLVAGAGFEPATFRL</sequence>
<dbReference type="OrthoDB" id="7277848at2"/>
<dbReference type="AlphaFoldDB" id="A0A0M7AQX6"/>
<organism evidence="1 2">
    <name type="scientific">Roseibium alexandrii</name>
    <dbReference type="NCBI Taxonomy" id="388408"/>
    <lineage>
        <taxon>Bacteria</taxon>
        <taxon>Pseudomonadati</taxon>
        <taxon>Pseudomonadota</taxon>
        <taxon>Alphaproteobacteria</taxon>
        <taxon>Hyphomicrobiales</taxon>
        <taxon>Stappiaceae</taxon>
        <taxon>Roseibium</taxon>
    </lineage>
</organism>
<reference evidence="2" key="1">
    <citation type="submission" date="2015-07" db="EMBL/GenBank/DDBJ databases">
        <authorList>
            <person name="Rodrigo-Torres Lidia"/>
            <person name="Arahal R.David."/>
        </authorList>
    </citation>
    <scope>NUCLEOTIDE SEQUENCE [LARGE SCALE GENOMIC DNA]</scope>
    <source>
        <strain evidence="2">CECT 5112</strain>
    </source>
</reference>
<keyword evidence="2" id="KW-1185">Reference proteome</keyword>
<name>A0A0M7AQX6_9HYPH</name>
<dbReference type="EMBL" id="CXWD01000024">
    <property type="protein sequence ID" value="CTQ75984.1"/>
    <property type="molecule type" value="Genomic_DNA"/>
</dbReference>
<gene>
    <name evidence="1" type="ORF">LAX5112_04425</name>
</gene>
<dbReference type="Proteomes" id="UP000053235">
    <property type="component" value="Unassembled WGS sequence"/>
</dbReference>
<dbReference type="RefSeq" id="WP_055673640.1">
    <property type="nucleotide sequence ID" value="NZ_CXWD01000024.1"/>
</dbReference>